<dbReference type="EMBL" id="JBJQND010000009">
    <property type="protein sequence ID" value="KAL3867453.1"/>
    <property type="molecule type" value="Genomic_DNA"/>
</dbReference>
<evidence type="ECO:0000313" key="1">
    <source>
        <dbReference type="EMBL" id="KAL3867453.1"/>
    </source>
</evidence>
<evidence type="ECO:0000313" key="2">
    <source>
        <dbReference type="Proteomes" id="UP001634394"/>
    </source>
</evidence>
<sequence>MTDADGKYIQIRGVGNMDIMINYTNVKHAVWVAEIDKAIDEILGFYFLQRNQCIIHAGTNTFKLNGQLMKCATVELKSIRCYRVVVEKTSVIPPGLERIIPGKVLDFETSPTCAMLVPTEKFTKRYQLLMAKSVVNAETIN</sequence>
<organism evidence="1 2">
    <name type="scientific">Sinanodonta woodiana</name>
    <name type="common">Chinese pond mussel</name>
    <name type="synonym">Anodonta woodiana</name>
    <dbReference type="NCBI Taxonomy" id="1069815"/>
    <lineage>
        <taxon>Eukaryota</taxon>
        <taxon>Metazoa</taxon>
        <taxon>Spiralia</taxon>
        <taxon>Lophotrochozoa</taxon>
        <taxon>Mollusca</taxon>
        <taxon>Bivalvia</taxon>
        <taxon>Autobranchia</taxon>
        <taxon>Heteroconchia</taxon>
        <taxon>Palaeoheterodonta</taxon>
        <taxon>Unionida</taxon>
        <taxon>Unionoidea</taxon>
        <taxon>Unionidae</taxon>
        <taxon>Unioninae</taxon>
        <taxon>Sinanodonta</taxon>
    </lineage>
</organism>
<name>A0ABD3W2L1_SINWO</name>
<dbReference type="AlphaFoldDB" id="A0ABD3W2L1"/>
<reference evidence="1 2" key="1">
    <citation type="submission" date="2024-11" db="EMBL/GenBank/DDBJ databases">
        <title>Chromosome-level genome assembly of the freshwater bivalve Anodonta woodiana.</title>
        <authorList>
            <person name="Chen X."/>
        </authorList>
    </citation>
    <scope>NUCLEOTIDE SEQUENCE [LARGE SCALE GENOMIC DNA]</scope>
    <source>
        <strain evidence="1">MN2024</strain>
        <tissue evidence="1">Gills</tissue>
    </source>
</reference>
<proteinExistence type="predicted"/>
<gene>
    <name evidence="1" type="ORF">ACJMK2_044655</name>
</gene>
<dbReference type="Proteomes" id="UP001634394">
    <property type="component" value="Unassembled WGS sequence"/>
</dbReference>
<keyword evidence="2" id="KW-1185">Reference proteome</keyword>
<comment type="caution">
    <text evidence="1">The sequence shown here is derived from an EMBL/GenBank/DDBJ whole genome shotgun (WGS) entry which is preliminary data.</text>
</comment>
<accession>A0ABD3W2L1</accession>
<protein>
    <submittedName>
        <fullName evidence="1">Uncharacterized protein</fullName>
    </submittedName>
</protein>